<evidence type="ECO:0000313" key="2">
    <source>
        <dbReference type="EnsemblPlants" id="ONIVA07G15500.1"/>
    </source>
</evidence>
<feature type="region of interest" description="Disordered" evidence="1">
    <location>
        <begin position="22"/>
        <end position="45"/>
    </location>
</feature>
<dbReference type="Proteomes" id="UP000006591">
    <property type="component" value="Chromosome 7"/>
</dbReference>
<reference evidence="2" key="1">
    <citation type="submission" date="2015-04" db="UniProtKB">
        <authorList>
            <consortium name="EnsemblPlants"/>
        </authorList>
    </citation>
    <scope>IDENTIFICATION</scope>
    <source>
        <strain evidence="2">SL10</strain>
    </source>
</reference>
<protein>
    <submittedName>
        <fullName evidence="2">Uncharacterized protein</fullName>
    </submittedName>
</protein>
<keyword evidence="3" id="KW-1185">Reference proteome</keyword>
<accession>A0A0E0I1T0</accession>
<evidence type="ECO:0000256" key="1">
    <source>
        <dbReference type="SAM" id="MobiDB-lite"/>
    </source>
</evidence>
<proteinExistence type="predicted"/>
<name>A0A0E0I1T0_ORYNI</name>
<sequence length="140" mass="15289">MPDHPPIPAVGRGAPFLLRGCEETKPNLKRNPKNPKPAERERGVGGCDAFAVPDPSCSSSRRRLATQHSWCRLSLVVAAPLCRLSLPSRLVVPPPARRRSRGDQRRGGFQPTQLCIELASSGAIGPPNLAARRLWQRLGF</sequence>
<dbReference type="HOGENOM" id="CLU_1838372_0_0_1"/>
<evidence type="ECO:0000313" key="3">
    <source>
        <dbReference type="Proteomes" id="UP000006591"/>
    </source>
</evidence>
<organism evidence="2">
    <name type="scientific">Oryza nivara</name>
    <name type="common">Indian wild rice</name>
    <name type="synonym">Oryza sativa f. spontanea</name>
    <dbReference type="NCBI Taxonomy" id="4536"/>
    <lineage>
        <taxon>Eukaryota</taxon>
        <taxon>Viridiplantae</taxon>
        <taxon>Streptophyta</taxon>
        <taxon>Embryophyta</taxon>
        <taxon>Tracheophyta</taxon>
        <taxon>Spermatophyta</taxon>
        <taxon>Magnoliopsida</taxon>
        <taxon>Liliopsida</taxon>
        <taxon>Poales</taxon>
        <taxon>Poaceae</taxon>
        <taxon>BOP clade</taxon>
        <taxon>Oryzoideae</taxon>
        <taxon>Oryzeae</taxon>
        <taxon>Oryzinae</taxon>
        <taxon>Oryza</taxon>
    </lineage>
</organism>
<dbReference type="Gramene" id="ONIVA07G15500.1">
    <property type="protein sequence ID" value="ONIVA07G15500.1"/>
    <property type="gene ID" value="ONIVA07G15500"/>
</dbReference>
<reference evidence="2" key="2">
    <citation type="submission" date="2018-04" db="EMBL/GenBank/DDBJ databases">
        <title>OnivRS2 (Oryza nivara Reference Sequence Version 2).</title>
        <authorList>
            <person name="Zhang J."/>
            <person name="Kudrna D."/>
            <person name="Lee S."/>
            <person name="Talag J."/>
            <person name="Rajasekar S."/>
            <person name="Welchert J."/>
            <person name="Hsing Y.-I."/>
            <person name="Wing R.A."/>
        </authorList>
    </citation>
    <scope>NUCLEOTIDE SEQUENCE [LARGE SCALE GENOMIC DNA]</scope>
    <source>
        <strain evidence="2">SL10</strain>
    </source>
</reference>
<dbReference type="AlphaFoldDB" id="A0A0E0I1T0"/>
<dbReference type="EnsemblPlants" id="ONIVA07G15500.1">
    <property type="protein sequence ID" value="ONIVA07G15500.1"/>
    <property type="gene ID" value="ONIVA07G15500"/>
</dbReference>